<dbReference type="PANTHER" id="PTHR46953">
    <property type="entry name" value="G-PROTEIN COUPLED RECEPTOR MTH-LIKE 1-RELATED"/>
    <property type="match status" value="1"/>
</dbReference>
<name>A0A7R9HPD3_9NEOP</name>
<gene>
    <name evidence="6" type="ORF">TMSB3V08_LOCUS6555</name>
</gene>
<keyword evidence="3 5" id="KW-1133">Transmembrane helix</keyword>
<dbReference type="Pfam" id="PF00002">
    <property type="entry name" value="7tm_2"/>
    <property type="match status" value="1"/>
</dbReference>
<dbReference type="InterPro" id="IPR052808">
    <property type="entry name" value="GPCR_Mth-like"/>
</dbReference>
<accession>A0A7R9HPD3</accession>
<evidence type="ECO:0000313" key="6">
    <source>
        <dbReference type="EMBL" id="CAD7429779.1"/>
    </source>
</evidence>
<evidence type="ECO:0000256" key="2">
    <source>
        <dbReference type="ARBA" id="ARBA00022692"/>
    </source>
</evidence>
<evidence type="ECO:0000256" key="3">
    <source>
        <dbReference type="ARBA" id="ARBA00022989"/>
    </source>
</evidence>
<reference evidence="6" key="1">
    <citation type="submission" date="2020-11" db="EMBL/GenBank/DDBJ databases">
        <authorList>
            <person name="Tran Van P."/>
        </authorList>
    </citation>
    <scope>NUCLEOTIDE SEQUENCE</scope>
</reference>
<dbReference type="PANTHER" id="PTHR46953:SF1">
    <property type="entry name" value="G-PROTEIN COUPLED RECEPTOR MTH-LIKE 1-RELATED"/>
    <property type="match status" value="1"/>
</dbReference>
<dbReference type="InterPro" id="IPR000832">
    <property type="entry name" value="GPCR_2_secretin-like"/>
</dbReference>
<evidence type="ECO:0000256" key="1">
    <source>
        <dbReference type="ARBA" id="ARBA00004141"/>
    </source>
</evidence>
<sequence>MLSQASVPSVKFYVRTWLVFVSLDQCFSNCSQQWTPGRCPAETWTFFYGPVAVLLFCNLVFFLWTTCRLWKECNDVSVRHLRSMRFKCMLYMKLFLVMGVTWIFEVLSFAIENGSWYWIVTDILNSLQGVIIFFLVVCRKRVLRAVTRNKPCGFSCPNQWTAGLDEESETMLAGETELNPTNRSFLGRV</sequence>
<dbReference type="GO" id="GO:0004930">
    <property type="term" value="F:G protein-coupled receptor activity"/>
    <property type="evidence" value="ECO:0007669"/>
    <property type="project" value="InterPro"/>
</dbReference>
<protein>
    <submittedName>
        <fullName evidence="6">Uncharacterized protein</fullName>
    </submittedName>
</protein>
<dbReference type="EMBL" id="OB794216">
    <property type="protein sequence ID" value="CAD7429779.1"/>
    <property type="molecule type" value="Genomic_DNA"/>
</dbReference>
<feature type="transmembrane region" description="Helical" evidence="5">
    <location>
        <begin position="46"/>
        <end position="70"/>
    </location>
</feature>
<proteinExistence type="predicted"/>
<dbReference type="GO" id="GO:0016020">
    <property type="term" value="C:membrane"/>
    <property type="evidence" value="ECO:0007669"/>
    <property type="project" value="UniProtKB-SubCell"/>
</dbReference>
<keyword evidence="2 5" id="KW-0812">Transmembrane</keyword>
<organism evidence="6">
    <name type="scientific">Timema monikensis</name>
    <dbReference type="NCBI Taxonomy" id="170555"/>
    <lineage>
        <taxon>Eukaryota</taxon>
        <taxon>Metazoa</taxon>
        <taxon>Ecdysozoa</taxon>
        <taxon>Arthropoda</taxon>
        <taxon>Hexapoda</taxon>
        <taxon>Insecta</taxon>
        <taxon>Pterygota</taxon>
        <taxon>Neoptera</taxon>
        <taxon>Polyneoptera</taxon>
        <taxon>Phasmatodea</taxon>
        <taxon>Timematodea</taxon>
        <taxon>Timematoidea</taxon>
        <taxon>Timematidae</taxon>
        <taxon>Timema</taxon>
    </lineage>
</organism>
<evidence type="ECO:0000256" key="4">
    <source>
        <dbReference type="ARBA" id="ARBA00023136"/>
    </source>
</evidence>
<feature type="transmembrane region" description="Helical" evidence="5">
    <location>
        <begin position="117"/>
        <end position="138"/>
    </location>
</feature>
<comment type="subcellular location">
    <subcellularLocation>
        <location evidence="1">Membrane</location>
        <topology evidence="1">Multi-pass membrane protein</topology>
    </subcellularLocation>
</comment>
<keyword evidence="4 5" id="KW-0472">Membrane</keyword>
<feature type="transmembrane region" description="Helical" evidence="5">
    <location>
        <begin position="90"/>
        <end position="111"/>
    </location>
</feature>
<dbReference type="AlphaFoldDB" id="A0A7R9HPD3"/>
<evidence type="ECO:0000256" key="5">
    <source>
        <dbReference type="SAM" id="Phobius"/>
    </source>
</evidence>
<dbReference type="Gene3D" id="1.20.1070.10">
    <property type="entry name" value="Rhodopsin 7-helix transmembrane proteins"/>
    <property type="match status" value="1"/>
</dbReference>